<name>A0A0H2RGC4_9AGAM</name>
<reference evidence="2 3" key="1">
    <citation type="submission" date="2015-04" db="EMBL/GenBank/DDBJ databases">
        <title>Complete genome sequence of Schizopora paradoxa KUC8140, a cosmopolitan wood degrader in East Asia.</title>
        <authorList>
            <consortium name="DOE Joint Genome Institute"/>
            <person name="Min B."/>
            <person name="Park H."/>
            <person name="Jang Y."/>
            <person name="Kim J.-J."/>
            <person name="Kim K.H."/>
            <person name="Pangilinan J."/>
            <person name="Lipzen A."/>
            <person name="Riley R."/>
            <person name="Grigoriev I.V."/>
            <person name="Spatafora J.W."/>
            <person name="Choi I.-G."/>
        </authorList>
    </citation>
    <scope>NUCLEOTIDE SEQUENCE [LARGE SCALE GENOMIC DNA]</scope>
    <source>
        <strain evidence="2 3">KUC8140</strain>
    </source>
</reference>
<dbReference type="InParanoid" id="A0A0H2RGC4"/>
<protein>
    <submittedName>
        <fullName evidence="2">Uncharacterized protein</fullName>
    </submittedName>
</protein>
<gene>
    <name evidence="2" type="ORF">SCHPADRAFT_893747</name>
</gene>
<proteinExistence type="predicted"/>
<evidence type="ECO:0000313" key="3">
    <source>
        <dbReference type="Proteomes" id="UP000053477"/>
    </source>
</evidence>
<keyword evidence="3" id="KW-1185">Reference proteome</keyword>
<accession>A0A0H2RGC4</accession>
<sequence>MPATESDASSSSSRIQESARFESSSTKFEEAALESSTKSQRGSRGLSFSKIGVQSIWMKAIPKNFHSPRQIASEIRRLRGHSKSSIHERHRDFDTMRIVSPHRDMCRDLESEERKIAEEQVLKLSVEDPFIYLLFQECSREIQSKYHPSHDARFEILDEAVKNIHLKWSKLIADYSFRKNGYELDPEIMQSRCEALKETFRIENHPYIAVEYLPHVMALKFQYDEDLELLRQLWDHFLDCVEERGNLKVWIKNLDLCFRNIIVSRKPVDDFASPAQLARIAVYLVAHPKKVPFTLTTLFALPELNLRGPKDSSIYDATFSYLTPMGQWDLAKVSIYALSFIRSVRRSSNDEDFDLASYIQNFEMDMPLQQTIFGPQTRTWVKLYEVVDDAIATCRDACGIVNNGTLQDSVHRDMVELVGSSLRLITTLGDRENWSIIVREHFFLSQSVDIDCYHKREMLLEFREKTSYIEVLNDRERTQTQHQVTSGICRLTTIPQFRNVPYLRRYRMNGKLYITQEALPESLLQVINPWNRHNTFESLTVDIMHLDINVLTYLQINSGTTTPIFDCTGHYPILAGYEAFTGEPLYIAFVRREIFDGSSPWYFTTVKDGAPSVTYTDEVGEDHVTNVFFVLVLRHDPTDLPMSHSNEREGAMDPTGPVSWIEFWPHKRDESYGNETLRGDSLLTMFFEESRLRVVEERRVLDIIDGFS</sequence>
<dbReference type="EMBL" id="KQ086085">
    <property type="protein sequence ID" value="KLO08593.1"/>
    <property type="molecule type" value="Genomic_DNA"/>
</dbReference>
<evidence type="ECO:0000256" key="1">
    <source>
        <dbReference type="SAM" id="MobiDB-lite"/>
    </source>
</evidence>
<feature type="region of interest" description="Disordered" evidence="1">
    <location>
        <begin position="1"/>
        <end position="44"/>
    </location>
</feature>
<evidence type="ECO:0000313" key="2">
    <source>
        <dbReference type="EMBL" id="KLO08593.1"/>
    </source>
</evidence>
<organism evidence="2 3">
    <name type="scientific">Schizopora paradoxa</name>
    <dbReference type="NCBI Taxonomy" id="27342"/>
    <lineage>
        <taxon>Eukaryota</taxon>
        <taxon>Fungi</taxon>
        <taxon>Dikarya</taxon>
        <taxon>Basidiomycota</taxon>
        <taxon>Agaricomycotina</taxon>
        <taxon>Agaricomycetes</taxon>
        <taxon>Hymenochaetales</taxon>
        <taxon>Schizoporaceae</taxon>
        <taxon>Schizopora</taxon>
    </lineage>
</organism>
<dbReference type="AlphaFoldDB" id="A0A0H2RGC4"/>
<dbReference type="Proteomes" id="UP000053477">
    <property type="component" value="Unassembled WGS sequence"/>
</dbReference>